<dbReference type="EMBL" id="JAQSDF010000069">
    <property type="protein sequence ID" value="MDI1232240.1"/>
    <property type="molecule type" value="Genomic_DNA"/>
</dbReference>
<feature type="chain" id="PRO_5041432015" description="Type IV pilus biogenesis protein PilP" evidence="2">
    <location>
        <begin position="23"/>
        <end position="185"/>
    </location>
</feature>
<reference evidence="3" key="1">
    <citation type="submission" date="2023-01" db="EMBL/GenBank/DDBJ databases">
        <title>Biogeochemical cycle of methane in antarctic sediments.</title>
        <authorList>
            <person name="Roldan D.M."/>
            <person name="Menes R.J."/>
        </authorList>
    </citation>
    <scope>NUCLEOTIDE SEQUENCE [LARGE SCALE GENOMIC DNA]</scope>
    <source>
        <strain evidence="3">K-2018 MAG008</strain>
    </source>
</reference>
<protein>
    <recommendedName>
        <fullName evidence="5">Type IV pilus biogenesis protein PilP</fullName>
    </recommendedName>
</protein>
<feature type="region of interest" description="Disordered" evidence="1">
    <location>
        <begin position="60"/>
        <end position="83"/>
    </location>
</feature>
<dbReference type="Proteomes" id="UP001160519">
    <property type="component" value="Unassembled WGS sequence"/>
</dbReference>
<organism evidence="3 4">
    <name type="scientific">Candidatus Methylobacter titanis</name>
    <dbReference type="NCBI Taxonomy" id="3053457"/>
    <lineage>
        <taxon>Bacteria</taxon>
        <taxon>Pseudomonadati</taxon>
        <taxon>Pseudomonadota</taxon>
        <taxon>Gammaproteobacteria</taxon>
        <taxon>Methylococcales</taxon>
        <taxon>Methylococcaceae</taxon>
        <taxon>Methylobacter</taxon>
    </lineage>
</organism>
<name>A0AA43TQU4_9GAMM</name>
<evidence type="ECO:0000256" key="2">
    <source>
        <dbReference type="SAM" id="SignalP"/>
    </source>
</evidence>
<evidence type="ECO:0000313" key="3">
    <source>
        <dbReference type="EMBL" id="MDI1232240.1"/>
    </source>
</evidence>
<keyword evidence="4" id="KW-1185">Reference proteome</keyword>
<evidence type="ECO:0008006" key="5">
    <source>
        <dbReference type="Google" id="ProtNLM"/>
    </source>
</evidence>
<accession>A0AA43TQU4</accession>
<keyword evidence="2" id="KW-0732">Signal</keyword>
<evidence type="ECO:0000256" key="1">
    <source>
        <dbReference type="SAM" id="MobiDB-lite"/>
    </source>
</evidence>
<comment type="caution">
    <text evidence="3">The sequence shown here is derived from an EMBL/GenBank/DDBJ whole genome shotgun (WGS) entry which is preliminary data.</text>
</comment>
<dbReference type="AlphaFoldDB" id="A0AA43TQU4"/>
<sequence>MTLPYFTLATFLLLLCSQSLLAESPSAQVAQDNTKLIAETLNDPTVMSEMLERKLAGVLLPTKDNAPPSPVTNPDKGGIKDPTRMNQNFRAALKGVSTTTAETPAGIAAPSSALPDITLVASACGMHKDKNHAMLRINDKTEMVSIGDRITTIKGNQVIEIQVLEIAKSHVKVEVQPANETIFLR</sequence>
<evidence type="ECO:0000313" key="4">
    <source>
        <dbReference type="Proteomes" id="UP001160519"/>
    </source>
</evidence>
<feature type="signal peptide" evidence="2">
    <location>
        <begin position="1"/>
        <end position="22"/>
    </location>
</feature>
<gene>
    <name evidence="3" type="ORF">PSU93_13935</name>
</gene>
<proteinExistence type="predicted"/>